<accession>A0A5B7HQA3</accession>
<dbReference type="EMBL" id="VSRR010032844">
    <property type="protein sequence ID" value="MPC71417.1"/>
    <property type="molecule type" value="Genomic_DNA"/>
</dbReference>
<name>A0A5B7HQA3_PORTR</name>
<reference evidence="1 2" key="1">
    <citation type="submission" date="2019-05" db="EMBL/GenBank/DDBJ databases">
        <title>Another draft genome of Portunus trituberculatus and its Hox gene families provides insights of decapod evolution.</title>
        <authorList>
            <person name="Jeong J.-H."/>
            <person name="Song I."/>
            <person name="Kim S."/>
            <person name="Choi T."/>
            <person name="Kim D."/>
            <person name="Ryu S."/>
            <person name="Kim W."/>
        </authorList>
    </citation>
    <scope>NUCLEOTIDE SEQUENCE [LARGE SCALE GENOMIC DNA]</scope>
    <source>
        <tissue evidence="1">Muscle</tissue>
    </source>
</reference>
<evidence type="ECO:0000313" key="2">
    <source>
        <dbReference type="Proteomes" id="UP000324222"/>
    </source>
</evidence>
<comment type="caution">
    <text evidence="1">The sequence shown here is derived from an EMBL/GenBank/DDBJ whole genome shotgun (WGS) entry which is preliminary data.</text>
</comment>
<dbReference type="AlphaFoldDB" id="A0A5B7HQA3"/>
<sequence>MAWLGLGRAGMGREGKEVLHTRTEKWVCIQMEAEMRVLGERNWMCRDKTREKRVGVYENPDEDGFT</sequence>
<organism evidence="1 2">
    <name type="scientific">Portunus trituberculatus</name>
    <name type="common">Swimming crab</name>
    <name type="synonym">Neptunus trituberculatus</name>
    <dbReference type="NCBI Taxonomy" id="210409"/>
    <lineage>
        <taxon>Eukaryota</taxon>
        <taxon>Metazoa</taxon>
        <taxon>Ecdysozoa</taxon>
        <taxon>Arthropoda</taxon>
        <taxon>Crustacea</taxon>
        <taxon>Multicrustacea</taxon>
        <taxon>Malacostraca</taxon>
        <taxon>Eumalacostraca</taxon>
        <taxon>Eucarida</taxon>
        <taxon>Decapoda</taxon>
        <taxon>Pleocyemata</taxon>
        <taxon>Brachyura</taxon>
        <taxon>Eubrachyura</taxon>
        <taxon>Portunoidea</taxon>
        <taxon>Portunidae</taxon>
        <taxon>Portuninae</taxon>
        <taxon>Portunus</taxon>
    </lineage>
</organism>
<protein>
    <submittedName>
        <fullName evidence="1">Uncharacterized protein</fullName>
    </submittedName>
</protein>
<dbReference type="Proteomes" id="UP000324222">
    <property type="component" value="Unassembled WGS sequence"/>
</dbReference>
<evidence type="ECO:0000313" key="1">
    <source>
        <dbReference type="EMBL" id="MPC71417.1"/>
    </source>
</evidence>
<gene>
    <name evidence="1" type="ORF">E2C01_065694</name>
</gene>
<keyword evidence="2" id="KW-1185">Reference proteome</keyword>
<proteinExistence type="predicted"/>